<feature type="transmembrane region" description="Helical" evidence="9">
    <location>
        <begin position="301"/>
        <end position="327"/>
    </location>
</feature>
<feature type="transmembrane region" description="Helical" evidence="9">
    <location>
        <begin position="426"/>
        <end position="447"/>
    </location>
</feature>
<dbReference type="InterPro" id="IPR005829">
    <property type="entry name" value="Sugar_transporter_CS"/>
</dbReference>
<evidence type="ECO:0000256" key="5">
    <source>
        <dbReference type="ARBA" id="ARBA00022989"/>
    </source>
</evidence>
<evidence type="ECO:0000256" key="8">
    <source>
        <dbReference type="SAM" id="MobiDB-lite"/>
    </source>
</evidence>
<evidence type="ECO:0000256" key="9">
    <source>
        <dbReference type="SAM" id="Phobius"/>
    </source>
</evidence>
<dbReference type="PRINTS" id="PR00171">
    <property type="entry name" value="SUGRTRNSPORT"/>
</dbReference>
<comment type="subcellular location">
    <subcellularLocation>
        <location evidence="1">Membrane</location>
        <topology evidence="1">Multi-pass membrane protein</topology>
    </subcellularLocation>
</comment>
<dbReference type="InterPro" id="IPR036259">
    <property type="entry name" value="MFS_trans_sf"/>
</dbReference>
<gene>
    <name evidence="11" type="ORF">METBIDRAFT_104089</name>
</gene>
<dbReference type="Pfam" id="PF00083">
    <property type="entry name" value="Sugar_tr"/>
    <property type="match status" value="1"/>
</dbReference>
<sequence>MRAMAAARDSLTVKLIVTVSTVCLGSLQFGYHMAEMNSPGAILSCRADVPGLNPYELSFFGRNGFSSCIPLTNEQVGLATSIFSIGGLVGSFYVGTLADSIGRKKTALLHNVFFFLGSMLNGFAGTFIALMMGRFIAGIGAGSALVITSLMINEIAPPSYKGFLGSMNQVSINIGILFAQFLALGWNNNNDWRYLLFMGSAIAAFNFGAIILYGEESPVWLFNKGMATQAFTTLHKLRGGEYAASRTEVNSWKTSSSSTAPEDGSLLNEEGVDTRESERGENGAISLKKYLTSSEYNNSKLVGTGILVLQQFCGINSIIFYGVSVLINIFPEAAVLINCLISIVNTLVTFASAPFVDKLGRKPLLKTSVCMMGVLAAVLGYGISRSNAIFSILGTFTYITFFAVGLGPIPFLLVGEVTQPRAKALAQSWGVTMNWLATFVVGFFFPIIKESRIGAGVYYIFSGMCGLAYYFISNYIPETKGCNTYEEVWSNR</sequence>
<evidence type="ECO:0000256" key="6">
    <source>
        <dbReference type="ARBA" id="ARBA00023136"/>
    </source>
</evidence>
<feature type="transmembrane region" description="Helical" evidence="9">
    <location>
        <begin position="333"/>
        <end position="356"/>
    </location>
</feature>
<feature type="transmembrane region" description="Helical" evidence="9">
    <location>
        <begin position="192"/>
        <end position="214"/>
    </location>
</feature>
<dbReference type="Gene3D" id="1.20.1250.20">
    <property type="entry name" value="MFS general substrate transporter like domains"/>
    <property type="match status" value="1"/>
</dbReference>
<accession>A0A1A0HHH2</accession>
<feature type="domain" description="Major facilitator superfamily (MFS) profile" evidence="10">
    <location>
        <begin position="18"/>
        <end position="480"/>
    </location>
</feature>
<dbReference type="AlphaFoldDB" id="A0A1A0HHH2"/>
<evidence type="ECO:0000313" key="12">
    <source>
        <dbReference type="Proteomes" id="UP000092555"/>
    </source>
</evidence>
<dbReference type="InterPro" id="IPR045263">
    <property type="entry name" value="GLUT"/>
</dbReference>
<feature type="transmembrane region" description="Helical" evidence="9">
    <location>
        <begin position="453"/>
        <end position="472"/>
    </location>
</feature>
<keyword evidence="6 9" id="KW-0472">Membrane</keyword>
<dbReference type="SUPFAM" id="SSF103473">
    <property type="entry name" value="MFS general substrate transporter"/>
    <property type="match status" value="1"/>
</dbReference>
<dbReference type="STRING" id="869754.A0A1A0HHH2"/>
<evidence type="ECO:0000256" key="3">
    <source>
        <dbReference type="ARBA" id="ARBA00022448"/>
    </source>
</evidence>
<feature type="transmembrane region" description="Helical" evidence="9">
    <location>
        <begin position="168"/>
        <end position="186"/>
    </location>
</feature>
<dbReference type="InterPro" id="IPR003663">
    <property type="entry name" value="Sugar/inositol_transpt"/>
</dbReference>
<feature type="transmembrane region" description="Helical" evidence="9">
    <location>
        <begin position="107"/>
        <end position="129"/>
    </location>
</feature>
<name>A0A1A0HHH2_9ASCO</name>
<dbReference type="PANTHER" id="PTHR23503">
    <property type="entry name" value="SOLUTE CARRIER FAMILY 2"/>
    <property type="match status" value="1"/>
</dbReference>
<evidence type="ECO:0000313" key="11">
    <source>
        <dbReference type="EMBL" id="OBA23327.1"/>
    </source>
</evidence>
<evidence type="ECO:0000256" key="7">
    <source>
        <dbReference type="RuleBase" id="RU003346"/>
    </source>
</evidence>
<feature type="transmembrane region" description="Helical" evidence="9">
    <location>
        <begin position="135"/>
        <end position="156"/>
    </location>
</feature>
<dbReference type="PROSITE" id="PS00216">
    <property type="entry name" value="SUGAR_TRANSPORT_1"/>
    <property type="match status" value="1"/>
</dbReference>
<dbReference type="RefSeq" id="XP_018713808.1">
    <property type="nucleotide sequence ID" value="XM_018853764.1"/>
</dbReference>
<comment type="similarity">
    <text evidence="2 7">Belongs to the major facilitator superfamily. Sugar transporter (TC 2.A.1.1) family.</text>
</comment>
<dbReference type="EMBL" id="LXTC01000001">
    <property type="protein sequence ID" value="OBA23327.1"/>
    <property type="molecule type" value="Genomic_DNA"/>
</dbReference>
<dbReference type="OrthoDB" id="4540492at2759"/>
<keyword evidence="4 9" id="KW-0812">Transmembrane</keyword>
<evidence type="ECO:0000256" key="2">
    <source>
        <dbReference type="ARBA" id="ARBA00010992"/>
    </source>
</evidence>
<evidence type="ECO:0000256" key="4">
    <source>
        <dbReference type="ARBA" id="ARBA00022692"/>
    </source>
</evidence>
<dbReference type="GO" id="GO:0016020">
    <property type="term" value="C:membrane"/>
    <property type="evidence" value="ECO:0007669"/>
    <property type="project" value="UniProtKB-SubCell"/>
</dbReference>
<dbReference type="InterPro" id="IPR005828">
    <property type="entry name" value="MFS_sugar_transport-like"/>
</dbReference>
<organism evidence="11 12">
    <name type="scientific">Metschnikowia bicuspidata var. bicuspidata NRRL YB-4993</name>
    <dbReference type="NCBI Taxonomy" id="869754"/>
    <lineage>
        <taxon>Eukaryota</taxon>
        <taxon>Fungi</taxon>
        <taxon>Dikarya</taxon>
        <taxon>Ascomycota</taxon>
        <taxon>Saccharomycotina</taxon>
        <taxon>Pichiomycetes</taxon>
        <taxon>Metschnikowiaceae</taxon>
        <taxon>Metschnikowia</taxon>
    </lineage>
</organism>
<dbReference type="NCBIfam" id="TIGR00879">
    <property type="entry name" value="SP"/>
    <property type="match status" value="1"/>
</dbReference>
<protein>
    <submittedName>
        <fullName evidence="11">General substrate transporter</fullName>
    </submittedName>
</protein>
<reference evidence="11 12" key="1">
    <citation type="submission" date="2016-05" db="EMBL/GenBank/DDBJ databases">
        <title>Comparative genomics of biotechnologically important yeasts.</title>
        <authorList>
            <consortium name="DOE Joint Genome Institute"/>
            <person name="Riley R."/>
            <person name="Haridas S."/>
            <person name="Wolfe K.H."/>
            <person name="Lopes M.R."/>
            <person name="Hittinger C.T."/>
            <person name="Goker M."/>
            <person name="Salamov A."/>
            <person name="Wisecaver J."/>
            <person name="Long T.M."/>
            <person name="Aerts A.L."/>
            <person name="Barry K."/>
            <person name="Choi C."/>
            <person name="Clum A."/>
            <person name="Coughlan A.Y."/>
            <person name="Deshpande S."/>
            <person name="Douglass A.P."/>
            <person name="Hanson S.J."/>
            <person name="Klenk H.-P."/>
            <person name="LaButti K."/>
            <person name="Lapidus A."/>
            <person name="Lindquist E."/>
            <person name="Lipzen A."/>
            <person name="Meier-kolthoff J.P."/>
            <person name="Ohm R.A."/>
            <person name="Otillar R.P."/>
            <person name="Pangilinan J."/>
            <person name="Peng Y."/>
            <person name="Rokas A."/>
            <person name="Rosa C.A."/>
            <person name="Scheuner C."/>
            <person name="Sibirny A.A."/>
            <person name="Slot J.C."/>
            <person name="Stielow J.B."/>
            <person name="Sun H."/>
            <person name="Kurtzman C.P."/>
            <person name="Blackwell M."/>
            <person name="Grigoriev I.V."/>
            <person name="Jeffries T.W."/>
        </authorList>
    </citation>
    <scope>NUCLEOTIDE SEQUENCE [LARGE SCALE GENOMIC DNA]</scope>
    <source>
        <strain evidence="11 12">NRRL YB-4993</strain>
    </source>
</reference>
<dbReference type="Proteomes" id="UP000092555">
    <property type="component" value="Unassembled WGS sequence"/>
</dbReference>
<keyword evidence="12" id="KW-1185">Reference proteome</keyword>
<feature type="region of interest" description="Disordered" evidence="8">
    <location>
        <begin position="253"/>
        <end position="279"/>
    </location>
</feature>
<proteinExistence type="inferred from homology"/>
<dbReference type="PANTHER" id="PTHR23503:SF8">
    <property type="entry name" value="FACILITATED GLUCOSE TRANSPORTER PROTEIN 1"/>
    <property type="match status" value="1"/>
</dbReference>
<comment type="caution">
    <text evidence="11">The sequence shown here is derived from an EMBL/GenBank/DDBJ whole genome shotgun (WGS) entry which is preliminary data.</text>
</comment>
<feature type="transmembrane region" description="Helical" evidence="9">
    <location>
        <begin position="363"/>
        <end position="383"/>
    </location>
</feature>
<dbReference type="GO" id="GO:0015149">
    <property type="term" value="F:hexose transmembrane transporter activity"/>
    <property type="evidence" value="ECO:0007669"/>
    <property type="project" value="TreeGrafter"/>
</dbReference>
<keyword evidence="5 9" id="KW-1133">Transmembrane helix</keyword>
<dbReference type="GeneID" id="30026740"/>
<feature type="transmembrane region" description="Helical" evidence="9">
    <location>
        <begin position="389"/>
        <end position="414"/>
    </location>
</feature>
<feature type="transmembrane region" description="Helical" evidence="9">
    <location>
        <begin position="76"/>
        <end position="95"/>
    </location>
</feature>
<evidence type="ECO:0000256" key="1">
    <source>
        <dbReference type="ARBA" id="ARBA00004141"/>
    </source>
</evidence>
<dbReference type="PROSITE" id="PS50850">
    <property type="entry name" value="MFS"/>
    <property type="match status" value="1"/>
</dbReference>
<evidence type="ECO:0000259" key="10">
    <source>
        <dbReference type="PROSITE" id="PS50850"/>
    </source>
</evidence>
<keyword evidence="3 7" id="KW-0813">Transport</keyword>
<dbReference type="InterPro" id="IPR020846">
    <property type="entry name" value="MFS_dom"/>
</dbReference>